<keyword evidence="8 11" id="KW-0333">Golgi apparatus</keyword>
<dbReference type="Gene3D" id="3.90.550.50">
    <property type="match status" value="1"/>
</dbReference>
<sequence>MRRISVLPRVKKHAGILICLLLFSLNTLFVLFPLPYGNGKVKEASDTEDNIMRSVIMGAKETSRKNALSVAGQENRYETRRNITESTLTTKRSKPWCEEVLHHYPMALDYRKLLSSSVSSISSPIHLHPYQYIFNPTRVCNTSNEIFILSVVKSKIDHFILRMAIRATWGRKANSKNNRLVFLLGNSKNSTIRYDVRQEFKMHGDLVMENFIDSYYNNTIKTTMGVRWIAEFCEKARYVVFVDEDVMVLYPNLLKFFGGLIKYQELQLFEGEIHTDAGPHRNSTSKWYVSKGEYPFDCYPPFLSGGTILTSGNVVQKLNTAIPYVKPLKLDDVYLSIVANKVGITPKNNVKVCMGVNKSFRDEFITKHGFVNHYLNIGNMLHKRFTDM</sequence>
<evidence type="ECO:0000256" key="4">
    <source>
        <dbReference type="ARBA" id="ARBA00022679"/>
    </source>
</evidence>
<name>A0AA88XVW0_PINIB</name>
<evidence type="ECO:0000256" key="9">
    <source>
        <dbReference type="ARBA" id="ARBA00023136"/>
    </source>
</evidence>
<protein>
    <recommendedName>
        <fullName evidence="11">Hexosyltransferase</fullName>
        <ecNumber evidence="11">2.4.1.-</ecNumber>
    </recommendedName>
</protein>
<comment type="subcellular location">
    <subcellularLocation>
        <location evidence="1 11">Golgi apparatus membrane</location>
        <topology evidence="1 11">Single-pass type II membrane protein</topology>
    </subcellularLocation>
</comment>
<dbReference type="InterPro" id="IPR002659">
    <property type="entry name" value="Glyco_trans_31"/>
</dbReference>
<dbReference type="GO" id="GO:0000139">
    <property type="term" value="C:Golgi membrane"/>
    <property type="evidence" value="ECO:0007669"/>
    <property type="project" value="UniProtKB-SubCell"/>
</dbReference>
<keyword evidence="3 11" id="KW-0328">Glycosyltransferase</keyword>
<evidence type="ECO:0000256" key="5">
    <source>
        <dbReference type="ARBA" id="ARBA00022692"/>
    </source>
</evidence>
<accession>A0AA88XVW0</accession>
<dbReference type="PANTHER" id="PTHR11214:SF349">
    <property type="entry name" value="BETA-1,3-GALACTOSYLTRANSFERASE BRN"/>
    <property type="match status" value="1"/>
</dbReference>
<evidence type="ECO:0000256" key="10">
    <source>
        <dbReference type="ARBA" id="ARBA00023180"/>
    </source>
</evidence>
<evidence type="ECO:0000313" key="13">
    <source>
        <dbReference type="Proteomes" id="UP001186944"/>
    </source>
</evidence>
<keyword evidence="5" id="KW-0812">Transmembrane</keyword>
<dbReference type="EC" id="2.4.1.-" evidence="11"/>
<organism evidence="12 13">
    <name type="scientific">Pinctada imbricata</name>
    <name type="common">Atlantic pearl-oyster</name>
    <name type="synonym">Pinctada martensii</name>
    <dbReference type="NCBI Taxonomy" id="66713"/>
    <lineage>
        <taxon>Eukaryota</taxon>
        <taxon>Metazoa</taxon>
        <taxon>Spiralia</taxon>
        <taxon>Lophotrochozoa</taxon>
        <taxon>Mollusca</taxon>
        <taxon>Bivalvia</taxon>
        <taxon>Autobranchia</taxon>
        <taxon>Pteriomorphia</taxon>
        <taxon>Pterioida</taxon>
        <taxon>Pterioidea</taxon>
        <taxon>Pteriidae</taxon>
        <taxon>Pinctada</taxon>
    </lineage>
</organism>
<keyword evidence="6" id="KW-0735">Signal-anchor</keyword>
<comment type="caution">
    <text evidence="12">The sequence shown here is derived from an EMBL/GenBank/DDBJ whole genome shotgun (WGS) entry which is preliminary data.</text>
</comment>
<dbReference type="Pfam" id="PF01762">
    <property type="entry name" value="Galactosyl_T"/>
    <property type="match status" value="1"/>
</dbReference>
<dbReference type="GO" id="GO:0008194">
    <property type="term" value="F:UDP-glycosyltransferase activity"/>
    <property type="evidence" value="ECO:0007669"/>
    <property type="project" value="TreeGrafter"/>
</dbReference>
<dbReference type="PANTHER" id="PTHR11214">
    <property type="entry name" value="BETA-1,3-N-ACETYLGLUCOSAMINYLTRANSFERASE"/>
    <property type="match status" value="1"/>
</dbReference>
<keyword evidence="7" id="KW-1133">Transmembrane helix</keyword>
<evidence type="ECO:0000313" key="12">
    <source>
        <dbReference type="EMBL" id="KAK3092863.1"/>
    </source>
</evidence>
<dbReference type="GO" id="GO:0006493">
    <property type="term" value="P:protein O-linked glycosylation"/>
    <property type="evidence" value="ECO:0007669"/>
    <property type="project" value="TreeGrafter"/>
</dbReference>
<comment type="similarity">
    <text evidence="2 11">Belongs to the glycosyltransferase 31 family.</text>
</comment>
<evidence type="ECO:0000256" key="7">
    <source>
        <dbReference type="ARBA" id="ARBA00022989"/>
    </source>
</evidence>
<evidence type="ECO:0000256" key="8">
    <source>
        <dbReference type="ARBA" id="ARBA00023034"/>
    </source>
</evidence>
<keyword evidence="13" id="KW-1185">Reference proteome</keyword>
<dbReference type="FunFam" id="3.90.550.50:FF:000001">
    <property type="entry name" value="Hexosyltransferase"/>
    <property type="match status" value="1"/>
</dbReference>
<dbReference type="Proteomes" id="UP001186944">
    <property type="component" value="Unassembled WGS sequence"/>
</dbReference>
<dbReference type="EMBL" id="VSWD01000009">
    <property type="protein sequence ID" value="KAK3092863.1"/>
    <property type="molecule type" value="Genomic_DNA"/>
</dbReference>
<evidence type="ECO:0000256" key="2">
    <source>
        <dbReference type="ARBA" id="ARBA00008661"/>
    </source>
</evidence>
<dbReference type="GO" id="GO:0016758">
    <property type="term" value="F:hexosyltransferase activity"/>
    <property type="evidence" value="ECO:0007669"/>
    <property type="project" value="InterPro"/>
</dbReference>
<gene>
    <name evidence="12" type="ORF">FSP39_008036</name>
</gene>
<proteinExistence type="inferred from homology"/>
<keyword evidence="4" id="KW-0808">Transferase</keyword>
<evidence type="ECO:0000256" key="6">
    <source>
        <dbReference type="ARBA" id="ARBA00022968"/>
    </source>
</evidence>
<evidence type="ECO:0000256" key="3">
    <source>
        <dbReference type="ARBA" id="ARBA00022676"/>
    </source>
</evidence>
<evidence type="ECO:0000256" key="11">
    <source>
        <dbReference type="RuleBase" id="RU363063"/>
    </source>
</evidence>
<evidence type="ECO:0000256" key="1">
    <source>
        <dbReference type="ARBA" id="ARBA00004323"/>
    </source>
</evidence>
<keyword evidence="10" id="KW-0325">Glycoprotein</keyword>
<keyword evidence="9" id="KW-0472">Membrane</keyword>
<dbReference type="AlphaFoldDB" id="A0AA88XVW0"/>
<reference evidence="12" key="1">
    <citation type="submission" date="2019-08" db="EMBL/GenBank/DDBJ databases">
        <title>The improved chromosome-level genome for the pearl oyster Pinctada fucata martensii using PacBio sequencing and Hi-C.</title>
        <authorList>
            <person name="Zheng Z."/>
        </authorList>
    </citation>
    <scope>NUCLEOTIDE SEQUENCE</scope>
    <source>
        <strain evidence="12">ZZ-2019</strain>
        <tissue evidence="12">Adductor muscle</tissue>
    </source>
</reference>